<evidence type="ECO:0000313" key="1">
    <source>
        <dbReference type="EMBL" id="PNF16628.1"/>
    </source>
</evidence>
<comment type="caution">
    <text evidence="1">The sequence shown here is derived from an EMBL/GenBank/DDBJ whole genome shotgun (WGS) entry which is preliminary data.</text>
</comment>
<dbReference type="InParanoid" id="A0A2J7PJX6"/>
<keyword evidence="2" id="KW-1185">Reference proteome</keyword>
<gene>
    <name evidence="1" type="ORF">B7P43_G06440</name>
</gene>
<dbReference type="Proteomes" id="UP000235965">
    <property type="component" value="Unassembled WGS sequence"/>
</dbReference>
<sequence length="67" mass="7589">MFWVSGDSVFNVLNISPNISKPVLESTHSYPMDTRVFLVGLKQMEHETAACGILLRHGDNFTYVLFN</sequence>
<protein>
    <submittedName>
        <fullName evidence="1">Uncharacterized protein</fullName>
    </submittedName>
</protein>
<accession>A0A2J7PJX6</accession>
<reference evidence="1 2" key="1">
    <citation type="submission" date="2017-12" db="EMBL/GenBank/DDBJ databases">
        <title>Hemimetabolous genomes reveal molecular basis of termite eusociality.</title>
        <authorList>
            <person name="Harrison M.C."/>
            <person name="Jongepier E."/>
            <person name="Robertson H.M."/>
            <person name="Arning N."/>
            <person name="Bitard-Feildel T."/>
            <person name="Chao H."/>
            <person name="Childers C.P."/>
            <person name="Dinh H."/>
            <person name="Doddapaneni H."/>
            <person name="Dugan S."/>
            <person name="Gowin J."/>
            <person name="Greiner C."/>
            <person name="Han Y."/>
            <person name="Hu H."/>
            <person name="Hughes D.S.T."/>
            <person name="Huylmans A.-K."/>
            <person name="Kemena C."/>
            <person name="Kremer L.P.M."/>
            <person name="Lee S.L."/>
            <person name="Lopez-Ezquerra A."/>
            <person name="Mallet L."/>
            <person name="Monroy-Kuhn J.M."/>
            <person name="Moser A."/>
            <person name="Murali S.C."/>
            <person name="Muzny D.M."/>
            <person name="Otani S."/>
            <person name="Piulachs M.-D."/>
            <person name="Poelchau M."/>
            <person name="Qu J."/>
            <person name="Schaub F."/>
            <person name="Wada-Katsumata A."/>
            <person name="Worley K.C."/>
            <person name="Xie Q."/>
            <person name="Ylla G."/>
            <person name="Poulsen M."/>
            <person name="Gibbs R.A."/>
            <person name="Schal C."/>
            <person name="Richards S."/>
            <person name="Belles X."/>
            <person name="Korb J."/>
            <person name="Bornberg-Bauer E."/>
        </authorList>
    </citation>
    <scope>NUCLEOTIDE SEQUENCE [LARGE SCALE GENOMIC DNA]</scope>
    <source>
        <tissue evidence="1">Whole body</tissue>
    </source>
</reference>
<dbReference type="EMBL" id="NEVH01024944">
    <property type="protein sequence ID" value="PNF16628.1"/>
    <property type="molecule type" value="Genomic_DNA"/>
</dbReference>
<dbReference type="AlphaFoldDB" id="A0A2J7PJX6"/>
<name>A0A2J7PJX6_9NEOP</name>
<proteinExistence type="predicted"/>
<evidence type="ECO:0000313" key="2">
    <source>
        <dbReference type="Proteomes" id="UP000235965"/>
    </source>
</evidence>
<organism evidence="1 2">
    <name type="scientific">Cryptotermes secundus</name>
    <dbReference type="NCBI Taxonomy" id="105785"/>
    <lineage>
        <taxon>Eukaryota</taxon>
        <taxon>Metazoa</taxon>
        <taxon>Ecdysozoa</taxon>
        <taxon>Arthropoda</taxon>
        <taxon>Hexapoda</taxon>
        <taxon>Insecta</taxon>
        <taxon>Pterygota</taxon>
        <taxon>Neoptera</taxon>
        <taxon>Polyneoptera</taxon>
        <taxon>Dictyoptera</taxon>
        <taxon>Blattodea</taxon>
        <taxon>Blattoidea</taxon>
        <taxon>Termitoidae</taxon>
        <taxon>Kalotermitidae</taxon>
        <taxon>Cryptotermitinae</taxon>
        <taxon>Cryptotermes</taxon>
    </lineage>
</organism>